<reference evidence="2 3" key="1">
    <citation type="submission" date="2018-05" db="EMBL/GenBank/DDBJ databases">
        <title>Genomic Encyclopedia of Type Strains, Phase I: the one thousand microbial genomes (KMG-I) project.</title>
        <authorList>
            <person name="Kyrpides N."/>
        </authorList>
    </citation>
    <scope>NUCLEOTIDE SEQUENCE [LARGE SCALE GENOMIC DNA]</scope>
    <source>
        <strain evidence="2 3">DSM 15611</strain>
    </source>
</reference>
<comment type="caution">
    <text evidence="2">The sequence shown here is derived from an EMBL/GenBank/DDBJ whole genome shotgun (WGS) entry which is preliminary data.</text>
</comment>
<dbReference type="InterPro" id="IPR055259">
    <property type="entry name" value="YkvP/CgeB_Glyco_trans-like"/>
</dbReference>
<evidence type="ECO:0000313" key="3">
    <source>
        <dbReference type="Proteomes" id="UP000248314"/>
    </source>
</evidence>
<dbReference type="RefSeq" id="WP_025816671.1">
    <property type="nucleotide sequence ID" value="NZ_BAIZ01000029.1"/>
</dbReference>
<dbReference type="OrthoDB" id="9807209at2"/>
<dbReference type="STRING" id="1122991.GCA_000613445_01114"/>
<sequence length="401" mass="46490">MKIAFITAVIPYKENMGGPSGHPYHLLVERPEGIEVDIYSYNANKLSLDTIKSVEQELRVKIHVLKQPAFFTWILKLHLTFIRLFLKYPIGYYIRLPKSMVEQIKTTQPDAVWVYGQEFSGILKQFKEFKRVHTVPDCYSLHWFRRLGCRFTLASAGEFFRCVVNYRKYYRMERAYDASDNVVAHLVGEEDVRFLQEINPNLNAVFLRHPHYELPETPKEIKFTHPKIKLLIAGRYDFYMKERADEMVDLFANKDNLAILQQAYKLTFLGKGWEQHVDSLNALGYDVEHVKFAPDYIEEVCKHDIQLTPIAIGTGTKGKVLDALANGLLVVGTPYALENIAVENGVSCVEYHSNEELLATLTDIPHHVEKYEQMAEAGREAIFREHGRKRISQQLMELFKK</sequence>
<accession>A0A318HUX7</accession>
<dbReference type="EMBL" id="QJJX01000028">
    <property type="protein sequence ID" value="PXX20866.1"/>
    <property type="molecule type" value="Genomic_DNA"/>
</dbReference>
<keyword evidence="2" id="KW-0808">Transferase</keyword>
<dbReference type="Pfam" id="PF13524">
    <property type="entry name" value="Glyco_trans_1_2"/>
    <property type="match status" value="1"/>
</dbReference>
<feature type="domain" description="Spore protein YkvP/CgeB glycosyl transferase-like" evidence="1">
    <location>
        <begin position="263"/>
        <end position="396"/>
    </location>
</feature>
<dbReference type="GO" id="GO:0016740">
    <property type="term" value="F:transferase activity"/>
    <property type="evidence" value="ECO:0007669"/>
    <property type="project" value="UniProtKB-KW"/>
</dbReference>
<protein>
    <submittedName>
        <fullName evidence="2">Glycosyl transferase family 1</fullName>
    </submittedName>
</protein>
<name>A0A318HUX7_9BACT</name>
<gene>
    <name evidence="2" type="ORF">EJ73_02118</name>
</gene>
<organism evidence="2 3">
    <name type="scientific">Hoylesella shahii DSM 15611 = JCM 12083</name>
    <dbReference type="NCBI Taxonomy" id="1122991"/>
    <lineage>
        <taxon>Bacteria</taxon>
        <taxon>Pseudomonadati</taxon>
        <taxon>Bacteroidota</taxon>
        <taxon>Bacteroidia</taxon>
        <taxon>Bacteroidales</taxon>
        <taxon>Prevotellaceae</taxon>
        <taxon>Hoylesella</taxon>
    </lineage>
</organism>
<dbReference type="Gene3D" id="3.40.50.2000">
    <property type="entry name" value="Glycogen Phosphorylase B"/>
    <property type="match status" value="1"/>
</dbReference>
<evidence type="ECO:0000313" key="2">
    <source>
        <dbReference type="EMBL" id="PXX20866.1"/>
    </source>
</evidence>
<dbReference type="Proteomes" id="UP000248314">
    <property type="component" value="Unassembled WGS sequence"/>
</dbReference>
<proteinExistence type="predicted"/>
<dbReference type="SUPFAM" id="SSF53756">
    <property type="entry name" value="UDP-Glycosyltransferase/glycogen phosphorylase"/>
    <property type="match status" value="1"/>
</dbReference>
<keyword evidence="3" id="KW-1185">Reference proteome</keyword>
<evidence type="ECO:0000259" key="1">
    <source>
        <dbReference type="Pfam" id="PF13524"/>
    </source>
</evidence>
<dbReference type="AlphaFoldDB" id="A0A318HUX7"/>